<sequence length="322" mass="36979">MASPSSSVQALGGSGSELLTFEDMESHNVDVNKQVTKFECLLIVGAVATVKWEEQKRNKAVEMDKLPRLLRGKPLKKQAVFLVGEKGFSNKAREFKGEKLLDVASKKKDLHQWRFNIETEQELNQKKNEARKATAPKRRNKDENCNALLENQERRKRHRKTSSKSENGDLKSSTSLPQPSLPQKFKKLILEMKGTEAKLVIQKAITNTDTQDNQGRLSMPKKQVLCEFLNEDEKEKLEKDKHLQVKIIDPNLEVSDMNFRQWKLSKPNGSPSLTYVFRTHWNEFKKKNGLKEDDIIQVWCFRVVGKILFALVKVEEGCENGQ</sequence>
<evidence type="ECO:0000313" key="7">
    <source>
        <dbReference type="EMBL" id="OAY30133.1"/>
    </source>
</evidence>
<dbReference type="GO" id="GO:0003677">
    <property type="term" value="F:DNA binding"/>
    <property type="evidence" value="ECO:0007669"/>
    <property type="project" value="UniProtKB-KW"/>
</dbReference>
<keyword evidence="8" id="KW-1185">Reference proteome</keyword>
<dbReference type="Proteomes" id="UP000091857">
    <property type="component" value="Chromosome 14"/>
</dbReference>
<keyword evidence="3" id="KW-0238">DNA-binding</keyword>
<feature type="compositionally biased region" description="Low complexity" evidence="6">
    <location>
        <begin position="170"/>
        <end position="182"/>
    </location>
</feature>
<protein>
    <recommendedName>
        <fullName evidence="9">TF-B3 domain-containing protein</fullName>
    </recommendedName>
</protein>
<keyword evidence="4" id="KW-0804">Transcription</keyword>
<keyword evidence="2" id="KW-0805">Transcription regulation</keyword>
<dbReference type="SUPFAM" id="SSF101936">
    <property type="entry name" value="DNA-binding pseudobarrel domain"/>
    <property type="match status" value="1"/>
</dbReference>
<dbReference type="InterPro" id="IPR005508">
    <property type="entry name" value="At2g31720-like"/>
</dbReference>
<evidence type="ECO:0008006" key="9">
    <source>
        <dbReference type="Google" id="ProtNLM"/>
    </source>
</evidence>
<name>A0A2C9UIL6_MANES</name>
<proteinExistence type="predicted"/>
<dbReference type="Gramene" id="Manes.14G006500.1.v8.1">
    <property type="protein sequence ID" value="Manes.14G006500.1.v8.1.CDS.1"/>
    <property type="gene ID" value="Manes.14G006500.v8.1"/>
</dbReference>
<dbReference type="PANTHER" id="PTHR31541">
    <property type="entry name" value="B3 DOMAIN PLANT PROTEIN-RELATED"/>
    <property type="match status" value="1"/>
</dbReference>
<comment type="subcellular location">
    <subcellularLocation>
        <location evidence="1">Nucleus</location>
    </subcellularLocation>
</comment>
<evidence type="ECO:0000313" key="8">
    <source>
        <dbReference type="Proteomes" id="UP000091857"/>
    </source>
</evidence>
<evidence type="ECO:0000256" key="4">
    <source>
        <dbReference type="ARBA" id="ARBA00023163"/>
    </source>
</evidence>
<evidence type="ECO:0000256" key="6">
    <source>
        <dbReference type="SAM" id="MobiDB-lite"/>
    </source>
</evidence>
<comment type="caution">
    <text evidence="7">The sequence shown here is derived from an EMBL/GenBank/DDBJ whole genome shotgun (WGS) entry which is preliminary data.</text>
</comment>
<keyword evidence="5" id="KW-0539">Nucleus</keyword>
<reference evidence="8" key="1">
    <citation type="journal article" date="2016" name="Nat. Biotechnol.">
        <title>Sequencing wild and cultivated cassava and related species reveals extensive interspecific hybridization and genetic diversity.</title>
        <authorList>
            <person name="Bredeson J.V."/>
            <person name="Lyons J.B."/>
            <person name="Prochnik S.E."/>
            <person name="Wu G.A."/>
            <person name="Ha C.M."/>
            <person name="Edsinger-Gonzales E."/>
            <person name="Grimwood J."/>
            <person name="Schmutz J."/>
            <person name="Rabbi I.Y."/>
            <person name="Egesi C."/>
            <person name="Nauluvula P."/>
            <person name="Lebot V."/>
            <person name="Ndunguru J."/>
            <person name="Mkamilo G."/>
            <person name="Bart R.S."/>
            <person name="Setter T.L."/>
            <person name="Gleadow R.M."/>
            <person name="Kulakow P."/>
            <person name="Ferguson M.E."/>
            <person name="Rounsley S."/>
            <person name="Rokhsar D.S."/>
        </authorList>
    </citation>
    <scope>NUCLEOTIDE SEQUENCE [LARGE SCALE GENOMIC DNA]</scope>
    <source>
        <strain evidence="8">cv. AM560-2</strain>
    </source>
</reference>
<organism evidence="7 8">
    <name type="scientific">Manihot esculenta</name>
    <name type="common">Cassava</name>
    <name type="synonym">Jatropha manihot</name>
    <dbReference type="NCBI Taxonomy" id="3983"/>
    <lineage>
        <taxon>Eukaryota</taxon>
        <taxon>Viridiplantae</taxon>
        <taxon>Streptophyta</taxon>
        <taxon>Embryophyta</taxon>
        <taxon>Tracheophyta</taxon>
        <taxon>Spermatophyta</taxon>
        <taxon>Magnoliopsida</taxon>
        <taxon>eudicotyledons</taxon>
        <taxon>Gunneridae</taxon>
        <taxon>Pentapetalae</taxon>
        <taxon>rosids</taxon>
        <taxon>fabids</taxon>
        <taxon>Malpighiales</taxon>
        <taxon>Euphorbiaceae</taxon>
        <taxon>Crotonoideae</taxon>
        <taxon>Manihoteae</taxon>
        <taxon>Manihot</taxon>
    </lineage>
</organism>
<feature type="region of interest" description="Disordered" evidence="6">
    <location>
        <begin position="124"/>
        <end position="182"/>
    </location>
</feature>
<dbReference type="Pfam" id="PF03754">
    <property type="entry name" value="At2g31720-like"/>
    <property type="match status" value="1"/>
</dbReference>
<evidence type="ECO:0000256" key="1">
    <source>
        <dbReference type="ARBA" id="ARBA00004123"/>
    </source>
</evidence>
<dbReference type="Gene3D" id="2.40.330.10">
    <property type="entry name" value="DNA-binding pseudobarrel domain"/>
    <property type="match status" value="1"/>
</dbReference>
<evidence type="ECO:0000256" key="5">
    <source>
        <dbReference type="ARBA" id="ARBA00023242"/>
    </source>
</evidence>
<dbReference type="GO" id="GO:0005634">
    <property type="term" value="C:nucleus"/>
    <property type="evidence" value="ECO:0007669"/>
    <property type="project" value="UniProtKB-SubCell"/>
</dbReference>
<dbReference type="InterPro" id="IPR015300">
    <property type="entry name" value="DNA-bd_pseudobarrel_sf"/>
</dbReference>
<accession>A0A2C9UIL6</accession>
<dbReference type="CDD" id="cd10017">
    <property type="entry name" value="B3_DNA"/>
    <property type="match status" value="1"/>
</dbReference>
<dbReference type="InterPro" id="IPR003340">
    <property type="entry name" value="B3_DNA-bd"/>
</dbReference>
<dbReference type="PANTHER" id="PTHR31541:SF57">
    <property type="entry name" value="TF-B3 DOMAIN-CONTAINING PROTEIN"/>
    <property type="match status" value="1"/>
</dbReference>
<dbReference type="EMBL" id="CM004400">
    <property type="protein sequence ID" value="OAY30133.1"/>
    <property type="molecule type" value="Genomic_DNA"/>
</dbReference>
<dbReference type="AlphaFoldDB" id="A0A2C9UIL6"/>
<gene>
    <name evidence="7" type="ORF">MANES_14G006500v8</name>
</gene>
<evidence type="ECO:0000256" key="2">
    <source>
        <dbReference type="ARBA" id="ARBA00023015"/>
    </source>
</evidence>
<evidence type="ECO:0000256" key="3">
    <source>
        <dbReference type="ARBA" id="ARBA00023125"/>
    </source>
</evidence>